<feature type="non-terminal residue" evidence="1">
    <location>
        <position position="1"/>
    </location>
</feature>
<name>A0A371FWI2_MUCPR</name>
<protein>
    <submittedName>
        <fullName evidence="1">Uncharacterized protein</fullName>
    </submittedName>
</protein>
<organism evidence="1 2">
    <name type="scientific">Mucuna pruriens</name>
    <name type="common">Velvet bean</name>
    <name type="synonym">Dolichos pruriens</name>
    <dbReference type="NCBI Taxonomy" id="157652"/>
    <lineage>
        <taxon>Eukaryota</taxon>
        <taxon>Viridiplantae</taxon>
        <taxon>Streptophyta</taxon>
        <taxon>Embryophyta</taxon>
        <taxon>Tracheophyta</taxon>
        <taxon>Spermatophyta</taxon>
        <taxon>Magnoliopsida</taxon>
        <taxon>eudicotyledons</taxon>
        <taxon>Gunneridae</taxon>
        <taxon>Pentapetalae</taxon>
        <taxon>rosids</taxon>
        <taxon>fabids</taxon>
        <taxon>Fabales</taxon>
        <taxon>Fabaceae</taxon>
        <taxon>Papilionoideae</taxon>
        <taxon>50 kb inversion clade</taxon>
        <taxon>NPAAA clade</taxon>
        <taxon>indigoferoid/millettioid clade</taxon>
        <taxon>Phaseoleae</taxon>
        <taxon>Mucuna</taxon>
    </lineage>
</organism>
<accession>A0A371FWI2</accession>
<keyword evidence="2" id="KW-1185">Reference proteome</keyword>
<comment type="caution">
    <text evidence="1">The sequence shown here is derived from an EMBL/GenBank/DDBJ whole genome shotgun (WGS) entry which is preliminary data.</text>
</comment>
<proteinExistence type="predicted"/>
<sequence length="128" mass="14438">MREVEFSFTILFREALESDSEDGGPPSWIDPVVMEVHSVYTRSDSLVGMADAICSRGPWELRVLPCRSNVVVCSWAGERGEPYFYFYETMFSKLGIRLSFSDFERAVLRALNVAPTQLPKQLGFCAGL</sequence>
<gene>
    <name evidence="1" type="ORF">CR513_36462</name>
</gene>
<dbReference type="EMBL" id="QJKJ01007571">
    <property type="protein sequence ID" value="RDX82707.1"/>
    <property type="molecule type" value="Genomic_DNA"/>
</dbReference>
<reference evidence="1" key="1">
    <citation type="submission" date="2018-05" db="EMBL/GenBank/DDBJ databases">
        <title>Draft genome of Mucuna pruriens seed.</title>
        <authorList>
            <person name="Nnadi N.E."/>
            <person name="Vos R."/>
            <person name="Hasami M.H."/>
            <person name="Devisetty U.K."/>
            <person name="Aguiy J.C."/>
        </authorList>
    </citation>
    <scope>NUCLEOTIDE SEQUENCE [LARGE SCALE GENOMIC DNA]</scope>
    <source>
        <strain evidence="1">JCA_2017</strain>
    </source>
</reference>
<evidence type="ECO:0000313" key="2">
    <source>
        <dbReference type="Proteomes" id="UP000257109"/>
    </source>
</evidence>
<evidence type="ECO:0000313" key="1">
    <source>
        <dbReference type="EMBL" id="RDX82707.1"/>
    </source>
</evidence>
<dbReference type="AlphaFoldDB" id="A0A371FWI2"/>
<dbReference type="Proteomes" id="UP000257109">
    <property type="component" value="Unassembled WGS sequence"/>
</dbReference>